<keyword evidence="4 5" id="KW-0472">Membrane</keyword>
<dbReference type="AlphaFoldDB" id="A0A7M7KIH2"/>
<feature type="transmembrane region" description="Helical" evidence="5">
    <location>
        <begin position="334"/>
        <end position="353"/>
    </location>
</feature>
<dbReference type="InParanoid" id="A0A7M7KIH2"/>
<evidence type="ECO:0000256" key="1">
    <source>
        <dbReference type="ARBA" id="ARBA00004141"/>
    </source>
</evidence>
<accession>A0A7M7KIH2</accession>
<evidence type="ECO:0000313" key="7">
    <source>
        <dbReference type="EnsemblMetazoa" id="XP_022664076"/>
    </source>
</evidence>
<organism evidence="7 8">
    <name type="scientific">Varroa destructor</name>
    <name type="common">Honeybee mite</name>
    <dbReference type="NCBI Taxonomy" id="109461"/>
    <lineage>
        <taxon>Eukaryota</taxon>
        <taxon>Metazoa</taxon>
        <taxon>Ecdysozoa</taxon>
        <taxon>Arthropoda</taxon>
        <taxon>Chelicerata</taxon>
        <taxon>Arachnida</taxon>
        <taxon>Acari</taxon>
        <taxon>Parasitiformes</taxon>
        <taxon>Mesostigmata</taxon>
        <taxon>Gamasina</taxon>
        <taxon>Dermanyssoidea</taxon>
        <taxon>Varroidae</taxon>
        <taxon>Varroa</taxon>
    </lineage>
</organism>
<feature type="transmembrane region" description="Helical" evidence="5">
    <location>
        <begin position="365"/>
        <end position="387"/>
    </location>
</feature>
<dbReference type="KEGG" id="vde:111251615"/>
<dbReference type="Pfam" id="PF07690">
    <property type="entry name" value="MFS_1"/>
    <property type="match status" value="2"/>
</dbReference>
<proteinExistence type="predicted"/>
<dbReference type="InterPro" id="IPR036259">
    <property type="entry name" value="MFS_trans_sf"/>
</dbReference>
<evidence type="ECO:0000256" key="5">
    <source>
        <dbReference type="SAM" id="Phobius"/>
    </source>
</evidence>
<dbReference type="PANTHER" id="PTHR11360">
    <property type="entry name" value="MONOCARBOXYLATE TRANSPORTER"/>
    <property type="match status" value="1"/>
</dbReference>
<feature type="transmembrane region" description="Helical" evidence="5">
    <location>
        <begin position="303"/>
        <end position="328"/>
    </location>
</feature>
<feature type="transmembrane region" description="Helical" evidence="5">
    <location>
        <begin position="460"/>
        <end position="482"/>
    </location>
</feature>
<dbReference type="RefSeq" id="XP_022664076.1">
    <property type="nucleotide sequence ID" value="XM_022808341.1"/>
</dbReference>
<dbReference type="InterPro" id="IPR020846">
    <property type="entry name" value="MFS_dom"/>
</dbReference>
<evidence type="ECO:0000256" key="3">
    <source>
        <dbReference type="ARBA" id="ARBA00022989"/>
    </source>
</evidence>
<keyword evidence="2 5" id="KW-0812">Transmembrane</keyword>
<feature type="transmembrane region" description="Helical" evidence="5">
    <location>
        <begin position="393"/>
        <end position="417"/>
    </location>
</feature>
<sequence length="513" mass="56169">MWTKTFEDYFLVLCVLFINFCLFGIIRSGALLYVALIETFECSHELAAWPLTLAGSSICLIGPIAGLLEKIMSIRAIVTWGVLTAAISSILCYFAYNVTIFILLIGGLYGIGTGLASTLTPILLNERFEPERRALACGIAFAGSTLGSFAWPYLIEYFIEQVNLRGAMLIYGGLILHALLGSMLLKRSKNSVPNDTALANKGTANTMDKEASKRINIGNGGRIEVRVENGLDSCTEAKLAVVTVSSQAAVKKANGIPLITKDAYDRKDLNAGANSVVRIKQPSLIRRFFSEAQREISILADPYFQLVTVSSVCFLFVYVTVFIIITDYAMDNGISYGNAMHLITIFSIADLLVKPVPGWLTCKNILTNRDIMIIGVASMGAICFILPHTTSYIGFSVISFLYGLLTGGLVFLTPILITEFLPIERAPIAVGLSNFFVGITGFLRPAFIGYFKDESNNYHGLFHTMGGVCLVSASLWIFECAIRKRREGNKFRYNSNATDLNQGTLSARLPEVD</sequence>
<keyword evidence="3 5" id="KW-1133">Transmembrane helix</keyword>
<dbReference type="PANTHER" id="PTHR11360:SF303">
    <property type="entry name" value="MAJOR FACILITATOR SUPERFAMILY (MFS) PROFILE DOMAIN-CONTAINING PROTEIN"/>
    <property type="match status" value="1"/>
</dbReference>
<feature type="transmembrane region" description="Helical" evidence="5">
    <location>
        <begin position="102"/>
        <end position="123"/>
    </location>
</feature>
<evidence type="ECO:0000256" key="4">
    <source>
        <dbReference type="ARBA" id="ARBA00023136"/>
    </source>
</evidence>
<evidence type="ECO:0000256" key="2">
    <source>
        <dbReference type="ARBA" id="ARBA00022692"/>
    </source>
</evidence>
<dbReference type="InterPro" id="IPR011701">
    <property type="entry name" value="MFS"/>
</dbReference>
<evidence type="ECO:0000313" key="8">
    <source>
        <dbReference type="Proteomes" id="UP000594260"/>
    </source>
</evidence>
<dbReference type="GeneID" id="111251615"/>
<dbReference type="GO" id="GO:0008028">
    <property type="term" value="F:monocarboxylic acid transmembrane transporter activity"/>
    <property type="evidence" value="ECO:0007669"/>
    <property type="project" value="TreeGrafter"/>
</dbReference>
<feature type="domain" description="Major facilitator superfamily (MFS) profile" evidence="6">
    <location>
        <begin position="8"/>
        <end position="484"/>
    </location>
</feature>
<reference evidence="7" key="1">
    <citation type="submission" date="2021-01" db="UniProtKB">
        <authorList>
            <consortium name="EnsemblMetazoa"/>
        </authorList>
    </citation>
    <scope>IDENTIFICATION</scope>
</reference>
<evidence type="ECO:0000259" key="6">
    <source>
        <dbReference type="PROSITE" id="PS50850"/>
    </source>
</evidence>
<dbReference type="Proteomes" id="UP000594260">
    <property type="component" value="Unplaced"/>
</dbReference>
<feature type="transmembrane region" description="Helical" evidence="5">
    <location>
        <begin position="9"/>
        <end position="35"/>
    </location>
</feature>
<dbReference type="InterPro" id="IPR050327">
    <property type="entry name" value="Proton-linked_MCT"/>
</dbReference>
<dbReference type="PROSITE" id="PS50850">
    <property type="entry name" value="MFS"/>
    <property type="match status" value="1"/>
</dbReference>
<feature type="transmembrane region" description="Helical" evidence="5">
    <location>
        <begin position="135"/>
        <end position="154"/>
    </location>
</feature>
<dbReference type="Gene3D" id="1.20.1250.20">
    <property type="entry name" value="MFS general substrate transporter like domains"/>
    <property type="match status" value="2"/>
</dbReference>
<name>A0A7M7KIH2_VARDE</name>
<keyword evidence="8" id="KW-1185">Reference proteome</keyword>
<feature type="transmembrane region" description="Helical" evidence="5">
    <location>
        <begin position="429"/>
        <end position="448"/>
    </location>
</feature>
<dbReference type="GO" id="GO:0016020">
    <property type="term" value="C:membrane"/>
    <property type="evidence" value="ECO:0007669"/>
    <property type="project" value="UniProtKB-SubCell"/>
</dbReference>
<feature type="transmembrane region" description="Helical" evidence="5">
    <location>
        <begin position="77"/>
        <end position="96"/>
    </location>
</feature>
<dbReference type="OrthoDB" id="6509908at2759"/>
<comment type="subcellular location">
    <subcellularLocation>
        <location evidence="1">Membrane</location>
        <topology evidence="1">Multi-pass membrane protein</topology>
    </subcellularLocation>
</comment>
<dbReference type="PROSITE" id="PS00217">
    <property type="entry name" value="SUGAR_TRANSPORT_2"/>
    <property type="match status" value="1"/>
</dbReference>
<dbReference type="EnsemblMetazoa" id="XM_022808341">
    <property type="protein sequence ID" value="XP_022664076"/>
    <property type="gene ID" value="LOC111251615"/>
</dbReference>
<feature type="transmembrane region" description="Helical" evidence="5">
    <location>
        <begin position="47"/>
        <end position="68"/>
    </location>
</feature>
<protein>
    <recommendedName>
        <fullName evidence="6">Major facilitator superfamily (MFS) profile domain-containing protein</fullName>
    </recommendedName>
</protein>
<dbReference type="SUPFAM" id="SSF103473">
    <property type="entry name" value="MFS general substrate transporter"/>
    <property type="match status" value="1"/>
</dbReference>
<dbReference type="InterPro" id="IPR005829">
    <property type="entry name" value="Sugar_transporter_CS"/>
</dbReference>
<feature type="transmembrane region" description="Helical" evidence="5">
    <location>
        <begin position="166"/>
        <end position="185"/>
    </location>
</feature>
<dbReference type="OMA" id="CCFFADE"/>